<evidence type="ECO:0000313" key="5">
    <source>
        <dbReference type="Proteomes" id="UP001465976"/>
    </source>
</evidence>
<evidence type="ECO:0000256" key="1">
    <source>
        <dbReference type="SAM" id="MobiDB-lite"/>
    </source>
</evidence>
<name>A0ABR3FY96_9AGAR</name>
<evidence type="ECO:0000256" key="2">
    <source>
        <dbReference type="SAM" id="Phobius"/>
    </source>
</evidence>
<keyword evidence="2" id="KW-0812">Transmembrane</keyword>
<organism evidence="4 5">
    <name type="scientific">Marasmius crinis-equi</name>
    <dbReference type="NCBI Taxonomy" id="585013"/>
    <lineage>
        <taxon>Eukaryota</taxon>
        <taxon>Fungi</taxon>
        <taxon>Dikarya</taxon>
        <taxon>Basidiomycota</taxon>
        <taxon>Agaricomycotina</taxon>
        <taxon>Agaricomycetes</taxon>
        <taxon>Agaricomycetidae</taxon>
        <taxon>Agaricales</taxon>
        <taxon>Marasmiineae</taxon>
        <taxon>Marasmiaceae</taxon>
        <taxon>Marasmius</taxon>
    </lineage>
</organism>
<feature type="domain" description="Peroxisome membrane anchor protein Pex14p N-terminal" evidence="3">
    <location>
        <begin position="50"/>
        <end position="95"/>
    </location>
</feature>
<dbReference type="Gene3D" id="1.10.10.10">
    <property type="entry name" value="Winged helix-like DNA-binding domain superfamily/Winged helix DNA-binding domain"/>
    <property type="match status" value="1"/>
</dbReference>
<keyword evidence="2" id="KW-1133">Transmembrane helix</keyword>
<evidence type="ECO:0000259" key="3">
    <source>
        <dbReference type="Pfam" id="PF04695"/>
    </source>
</evidence>
<comment type="caution">
    <text evidence="4">The sequence shown here is derived from an EMBL/GenBank/DDBJ whole genome shotgun (WGS) entry which is preliminary data.</text>
</comment>
<dbReference type="Pfam" id="PF04695">
    <property type="entry name" value="Pex14_N"/>
    <property type="match status" value="1"/>
</dbReference>
<feature type="transmembrane region" description="Helical" evidence="2">
    <location>
        <begin position="119"/>
        <end position="144"/>
    </location>
</feature>
<accession>A0ABR3FY96</accession>
<evidence type="ECO:0000313" key="4">
    <source>
        <dbReference type="EMBL" id="KAL0580093.1"/>
    </source>
</evidence>
<feature type="compositionally biased region" description="Low complexity" evidence="1">
    <location>
        <begin position="1"/>
        <end position="11"/>
    </location>
</feature>
<dbReference type="InterPro" id="IPR036388">
    <property type="entry name" value="WH-like_DNA-bd_sf"/>
</dbReference>
<dbReference type="EMBL" id="JBAHYK010000040">
    <property type="protein sequence ID" value="KAL0580093.1"/>
    <property type="molecule type" value="Genomic_DNA"/>
</dbReference>
<gene>
    <name evidence="4" type="ORF">V5O48_001952</name>
</gene>
<keyword evidence="5" id="KW-1185">Reference proteome</keyword>
<sequence>MAEESSSLSSSTDQNSTQPQDSQPNPARGTDAPNASIIAPTQPVDPQSADRNELVSRARAFLRAPQIQSQDIFAKRRFLIEKGLDEPEIELLLRELPPQLPAVPPRTYPQLPQSGLPTLLLGIARLTSWFVGGSALLLFVYYRFFMPRIIRTSRARHSLKTHQISLLQKLSTSLRSLKEDQSRTFASLPSPVPYKESSEFSACHTLDQVLKQAESQKLVSQDLPQITLLRCGIEEFKHRSGQDDSAGPSTEELFRVLENKIPWLVSDEGFAFEQKLWDTLSSCDIFESSSLPGSESPDTLTPHWSYKSRVPPPPPPLMTSLGTLSSEISQCRRTTSYHHTLQSLSEFTGYISTQVYAPYKPPASVGSNPSNSTVEDELKKEIRALKGMVLNRRSFLPAIPRVGSSGHS</sequence>
<dbReference type="InterPro" id="IPR006785">
    <property type="entry name" value="Pex14_N"/>
</dbReference>
<dbReference type="Proteomes" id="UP001465976">
    <property type="component" value="Unassembled WGS sequence"/>
</dbReference>
<keyword evidence="2" id="KW-0472">Membrane</keyword>
<feature type="region of interest" description="Disordered" evidence="1">
    <location>
        <begin position="1"/>
        <end position="50"/>
    </location>
</feature>
<proteinExistence type="predicted"/>
<protein>
    <recommendedName>
        <fullName evidence="3">Peroxisome membrane anchor protein Pex14p N-terminal domain-containing protein</fullName>
    </recommendedName>
</protein>
<reference evidence="4 5" key="1">
    <citation type="submission" date="2024-02" db="EMBL/GenBank/DDBJ databases">
        <title>A draft genome for the cacao thread blight pathogen Marasmius crinis-equi.</title>
        <authorList>
            <person name="Cohen S.P."/>
            <person name="Baruah I.K."/>
            <person name="Amoako-Attah I."/>
            <person name="Bukari Y."/>
            <person name="Meinhardt L.W."/>
            <person name="Bailey B.A."/>
        </authorList>
    </citation>
    <scope>NUCLEOTIDE SEQUENCE [LARGE SCALE GENOMIC DNA]</scope>
    <source>
        <strain evidence="4 5">GH-76</strain>
    </source>
</reference>
<feature type="compositionally biased region" description="Polar residues" evidence="1">
    <location>
        <begin position="12"/>
        <end position="25"/>
    </location>
</feature>